<gene>
    <name evidence="6" type="ORF">CYMTET_29060</name>
</gene>
<sequence>GEGSGVTRFHALWEVDAGYGDAGHALVTSGVDKLVFVGSTAIGRKVMESAAGTLTPVVLELGGKDPFIVCDDADLNQLMPFALRGTFQSMGQNCTGAERFIVQEGAHDKFVDMAVTAARALRQGPALGPNFVDCGALCMPNHAAHLQSLVDDAVAKGATVLAGGQLPGEGSVGQFYPPTVITSMTPDMRIMREEVFGPILPISKVASDEEAIALANDCPFGLGSSVFSSNQARARAIAARMHAGMTSINDFAATYMSQSLPFGGVKDSGFDRFGGVEGLRGCCYTKAVCEDRLPSLMKTNIPPMLQYPVSEVAFDFVAALCKLFYGLGFIDRMEALVIMAKCFLMPSSVKRHSAAGAQSAGLKTGKSE</sequence>
<dbReference type="GO" id="GO:0016620">
    <property type="term" value="F:oxidoreductase activity, acting on the aldehyde or oxo group of donors, NAD or NADP as acceptor"/>
    <property type="evidence" value="ECO:0007669"/>
    <property type="project" value="InterPro"/>
</dbReference>
<dbReference type="Gene3D" id="3.40.605.10">
    <property type="entry name" value="Aldehyde Dehydrogenase, Chain A, domain 1"/>
    <property type="match status" value="1"/>
</dbReference>
<comment type="similarity">
    <text evidence="1 4">Belongs to the aldehyde dehydrogenase family.</text>
</comment>
<keyword evidence="7" id="KW-1185">Reference proteome</keyword>
<dbReference type="InterPro" id="IPR016161">
    <property type="entry name" value="Ald_DH/histidinol_DH"/>
</dbReference>
<dbReference type="Proteomes" id="UP001190700">
    <property type="component" value="Unassembled WGS sequence"/>
</dbReference>
<evidence type="ECO:0000313" key="6">
    <source>
        <dbReference type="EMBL" id="KAK3262062.1"/>
    </source>
</evidence>
<accession>A0AAE0FLU8</accession>
<dbReference type="Gene3D" id="3.40.309.10">
    <property type="entry name" value="Aldehyde Dehydrogenase, Chain A, domain 2"/>
    <property type="match status" value="1"/>
</dbReference>
<dbReference type="PANTHER" id="PTHR11699">
    <property type="entry name" value="ALDEHYDE DEHYDROGENASE-RELATED"/>
    <property type="match status" value="1"/>
</dbReference>
<organism evidence="6 7">
    <name type="scientific">Cymbomonas tetramitiformis</name>
    <dbReference type="NCBI Taxonomy" id="36881"/>
    <lineage>
        <taxon>Eukaryota</taxon>
        <taxon>Viridiplantae</taxon>
        <taxon>Chlorophyta</taxon>
        <taxon>Pyramimonadophyceae</taxon>
        <taxon>Pyramimonadales</taxon>
        <taxon>Pyramimonadaceae</taxon>
        <taxon>Cymbomonas</taxon>
    </lineage>
</organism>
<evidence type="ECO:0000259" key="5">
    <source>
        <dbReference type="Pfam" id="PF00171"/>
    </source>
</evidence>
<dbReference type="Pfam" id="PF00171">
    <property type="entry name" value="Aldedh"/>
    <property type="match status" value="1"/>
</dbReference>
<evidence type="ECO:0000256" key="2">
    <source>
        <dbReference type="ARBA" id="ARBA00023002"/>
    </source>
</evidence>
<proteinExistence type="inferred from homology"/>
<dbReference type="EMBL" id="LGRX02016483">
    <property type="protein sequence ID" value="KAK3262062.1"/>
    <property type="molecule type" value="Genomic_DNA"/>
</dbReference>
<dbReference type="InterPro" id="IPR016160">
    <property type="entry name" value="Ald_DH_CS_CYS"/>
</dbReference>
<dbReference type="AlphaFoldDB" id="A0AAE0FLU8"/>
<feature type="non-terminal residue" evidence="6">
    <location>
        <position position="1"/>
    </location>
</feature>
<dbReference type="FunFam" id="3.40.309.10:FF:000009">
    <property type="entry name" value="Aldehyde dehydrogenase A"/>
    <property type="match status" value="1"/>
</dbReference>
<dbReference type="InterPro" id="IPR016163">
    <property type="entry name" value="Ald_DH_C"/>
</dbReference>
<feature type="active site" evidence="3">
    <location>
        <position position="60"/>
    </location>
</feature>
<reference evidence="6 7" key="1">
    <citation type="journal article" date="2015" name="Genome Biol. Evol.">
        <title>Comparative Genomics of a Bacterivorous Green Alga Reveals Evolutionary Causalities and Consequences of Phago-Mixotrophic Mode of Nutrition.</title>
        <authorList>
            <person name="Burns J.A."/>
            <person name="Paasch A."/>
            <person name="Narechania A."/>
            <person name="Kim E."/>
        </authorList>
    </citation>
    <scope>NUCLEOTIDE SEQUENCE [LARGE SCALE GENOMIC DNA]</scope>
    <source>
        <strain evidence="6 7">PLY_AMNH</strain>
    </source>
</reference>
<dbReference type="InterPro" id="IPR029510">
    <property type="entry name" value="Ald_DH_CS_GLU"/>
</dbReference>
<dbReference type="SUPFAM" id="SSF53720">
    <property type="entry name" value="ALDH-like"/>
    <property type="match status" value="1"/>
</dbReference>
<dbReference type="PROSITE" id="PS00070">
    <property type="entry name" value="ALDEHYDE_DEHYDR_CYS"/>
    <property type="match status" value="1"/>
</dbReference>
<feature type="domain" description="Aldehyde dehydrogenase" evidence="5">
    <location>
        <begin position="21"/>
        <end position="288"/>
    </location>
</feature>
<evidence type="ECO:0000313" key="7">
    <source>
        <dbReference type="Proteomes" id="UP001190700"/>
    </source>
</evidence>
<evidence type="ECO:0000256" key="4">
    <source>
        <dbReference type="RuleBase" id="RU003345"/>
    </source>
</evidence>
<dbReference type="InterPro" id="IPR016162">
    <property type="entry name" value="Ald_DH_N"/>
</dbReference>
<comment type="caution">
    <text evidence="6">The sequence shown here is derived from an EMBL/GenBank/DDBJ whole genome shotgun (WGS) entry which is preliminary data.</text>
</comment>
<evidence type="ECO:0000256" key="1">
    <source>
        <dbReference type="ARBA" id="ARBA00009986"/>
    </source>
</evidence>
<dbReference type="PROSITE" id="PS00687">
    <property type="entry name" value="ALDEHYDE_DEHYDR_GLU"/>
    <property type="match status" value="1"/>
</dbReference>
<name>A0AAE0FLU8_9CHLO</name>
<dbReference type="InterPro" id="IPR015590">
    <property type="entry name" value="Aldehyde_DH_dom"/>
</dbReference>
<keyword evidence="2 4" id="KW-0560">Oxidoreductase</keyword>
<evidence type="ECO:0000256" key="3">
    <source>
        <dbReference type="PROSITE-ProRule" id="PRU10007"/>
    </source>
</evidence>
<protein>
    <recommendedName>
        <fullName evidence="5">Aldehyde dehydrogenase domain-containing protein</fullName>
    </recommendedName>
</protein>